<dbReference type="STRING" id="1121432.SAMN02745219_02919"/>
<dbReference type="Proteomes" id="UP000184529">
    <property type="component" value="Unassembled WGS sequence"/>
</dbReference>
<reference evidence="2" key="1">
    <citation type="submission" date="2016-11" db="EMBL/GenBank/DDBJ databases">
        <authorList>
            <person name="Varghese N."/>
            <person name="Submissions S."/>
        </authorList>
    </citation>
    <scope>NUCLEOTIDE SEQUENCE [LARGE SCALE GENOMIC DNA]</scope>
    <source>
        <strain evidence="2">DSM 16057</strain>
    </source>
</reference>
<evidence type="ECO:0000313" key="1">
    <source>
        <dbReference type="EMBL" id="SHJ59984.1"/>
    </source>
</evidence>
<dbReference type="SUPFAM" id="SSF46785">
    <property type="entry name" value="Winged helix' DNA-binding domain"/>
    <property type="match status" value="1"/>
</dbReference>
<dbReference type="EMBL" id="FQZM01000043">
    <property type="protein sequence ID" value="SHJ59984.1"/>
    <property type="molecule type" value="Genomic_DNA"/>
</dbReference>
<gene>
    <name evidence="1" type="ORF">SAMN02745219_02919</name>
</gene>
<keyword evidence="2" id="KW-1185">Reference proteome</keyword>
<dbReference type="OrthoDB" id="1684951at2"/>
<organism evidence="1 2">
    <name type="scientific">Desulfofundulus thermosubterraneus DSM 16057</name>
    <dbReference type="NCBI Taxonomy" id="1121432"/>
    <lineage>
        <taxon>Bacteria</taxon>
        <taxon>Bacillati</taxon>
        <taxon>Bacillota</taxon>
        <taxon>Clostridia</taxon>
        <taxon>Eubacteriales</taxon>
        <taxon>Peptococcaceae</taxon>
        <taxon>Desulfofundulus</taxon>
    </lineage>
</organism>
<name>A0A1M6KMB6_9FIRM</name>
<dbReference type="InterPro" id="IPR036390">
    <property type="entry name" value="WH_DNA-bd_sf"/>
</dbReference>
<proteinExistence type="predicted"/>
<evidence type="ECO:0000313" key="2">
    <source>
        <dbReference type="Proteomes" id="UP000184529"/>
    </source>
</evidence>
<dbReference type="AlphaFoldDB" id="A0A1M6KMB6"/>
<accession>A0A1M6KMB6</accession>
<protein>
    <submittedName>
        <fullName evidence="1">Uncharacterized protein</fullName>
    </submittedName>
</protein>
<sequence>MGLEKYEARIVRGHIMQILKVAYPGPASVELLEVTLNDRSCPTSPAVLNGYLAYLAEKGYITRWEEKDDILGVTRTLVKLTATGVDLLEGNIPADPGVVL</sequence>
<dbReference type="RefSeq" id="WP_072870714.1">
    <property type="nucleotide sequence ID" value="NZ_FQZM01000043.1"/>
</dbReference>